<dbReference type="GO" id="GO:0022857">
    <property type="term" value="F:transmembrane transporter activity"/>
    <property type="evidence" value="ECO:0007669"/>
    <property type="project" value="TreeGrafter"/>
</dbReference>
<feature type="transmembrane region" description="Helical" evidence="6">
    <location>
        <begin position="176"/>
        <end position="195"/>
    </location>
</feature>
<evidence type="ECO:0000256" key="1">
    <source>
        <dbReference type="ARBA" id="ARBA00004141"/>
    </source>
</evidence>
<dbReference type="OrthoDB" id="3936150at2759"/>
<evidence type="ECO:0000256" key="4">
    <source>
        <dbReference type="ARBA" id="ARBA00022989"/>
    </source>
</evidence>
<evidence type="ECO:0000256" key="3">
    <source>
        <dbReference type="ARBA" id="ARBA00022692"/>
    </source>
</evidence>
<dbReference type="AlphaFoldDB" id="A0A0B7NHR5"/>
<dbReference type="Proteomes" id="UP000054107">
    <property type="component" value="Unassembled WGS sequence"/>
</dbReference>
<evidence type="ECO:0000313" key="7">
    <source>
        <dbReference type="EMBL" id="CEP14912.1"/>
    </source>
</evidence>
<evidence type="ECO:0000256" key="6">
    <source>
        <dbReference type="SAM" id="Phobius"/>
    </source>
</evidence>
<evidence type="ECO:0008006" key="9">
    <source>
        <dbReference type="Google" id="ProtNLM"/>
    </source>
</evidence>
<dbReference type="InterPro" id="IPR036259">
    <property type="entry name" value="MFS_trans_sf"/>
</dbReference>
<dbReference type="GO" id="GO:0005886">
    <property type="term" value="C:plasma membrane"/>
    <property type="evidence" value="ECO:0007669"/>
    <property type="project" value="TreeGrafter"/>
</dbReference>
<dbReference type="EMBL" id="LN731777">
    <property type="protein sequence ID" value="CEP14912.1"/>
    <property type="molecule type" value="Genomic_DNA"/>
</dbReference>
<name>A0A0B7NHR5_9FUNG</name>
<organism evidence="7 8">
    <name type="scientific">Parasitella parasitica</name>
    <dbReference type="NCBI Taxonomy" id="35722"/>
    <lineage>
        <taxon>Eukaryota</taxon>
        <taxon>Fungi</taxon>
        <taxon>Fungi incertae sedis</taxon>
        <taxon>Mucoromycota</taxon>
        <taxon>Mucoromycotina</taxon>
        <taxon>Mucoromycetes</taxon>
        <taxon>Mucorales</taxon>
        <taxon>Mucorineae</taxon>
        <taxon>Mucoraceae</taxon>
        <taxon>Parasitella</taxon>
    </lineage>
</organism>
<keyword evidence="4 6" id="KW-1133">Transmembrane helix</keyword>
<keyword evidence="5 6" id="KW-0472">Membrane</keyword>
<dbReference type="PANTHER" id="PTHR23502">
    <property type="entry name" value="MAJOR FACILITATOR SUPERFAMILY"/>
    <property type="match status" value="1"/>
</dbReference>
<keyword evidence="8" id="KW-1185">Reference proteome</keyword>
<feature type="transmembrane region" description="Helical" evidence="6">
    <location>
        <begin position="151"/>
        <end position="170"/>
    </location>
</feature>
<dbReference type="SUPFAM" id="SSF103473">
    <property type="entry name" value="MFS general substrate transporter"/>
    <property type="match status" value="1"/>
</dbReference>
<evidence type="ECO:0000313" key="8">
    <source>
        <dbReference type="Proteomes" id="UP000054107"/>
    </source>
</evidence>
<evidence type="ECO:0000256" key="5">
    <source>
        <dbReference type="ARBA" id="ARBA00023136"/>
    </source>
</evidence>
<evidence type="ECO:0000256" key="2">
    <source>
        <dbReference type="ARBA" id="ARBA00022448"/>
    </source>
</evidence>
<comment type="subcellular location">
    <subcellularLocation>
        <location evidence="1">Membrane</location>
        <topology evidence="1">Multi-pass membrane protein</topology>
    </subcellularLocation>
</comment>
<accession>A0A0B7NHR5</accession>
<keyword evidence="2" id="KW-0813">Transport</keyword>
<proteinExistence type="predicted"/>
<protein>
    <recommendedName>
        <fullName evidence="9">Major facilitator superfamily (MFS) profile domain-containing protein</fullName>
    </recommendedName>
</protein>
<dbReference type="STRING" id="35722.A0A0B7NHR5"/>
<dbReference type="PANTHER" id="PTHR23502:SF132">
    <property type="entry name" value="POLYAMINE TRANSPORTER 2-RELATED"/>
    <property type="match status" value="1"/>
</dbReference>
<feature type="transmembrane region" description="Helical" evidence="6">
    <location>
        <begin position="109"/>
        <end position="130"/>
    </location>
</feature>
<feature type="transmembrane region" description="Helical" evidence="6">
    <location>
        <begin position="67"/>
        <end position="89"/>
    </location>
</feature>
<dbReference type="Gene3D" id="1.20.1250.20">
    <property type="entry name" value="MFS general substrate transporter like domains"/>
    <property type="match status" value="1"/>
</dbReference>
<keyword evidence="3 6" id="KW-0812">Transmembrane</keyword>
<sequence length="210" mass="23744">MKKWYEFNSMKGTVASANDETSIATAVEDANSIINLDFENKTTINHTKTSKKRFNLFAPFALLRHPFILMLSITSGFFFSAMFATEAILPEDFSKTYVLYPWQTGLCYLGASIGNLTAALVGSHLSYRLLMRSCHLRGGIARVEDRLTANIWIAGFVFSPLGNLIFGWVVEHKLNFWDVIIGFGIQCFGSVQVMTCRFCAWTWSICYCCY</sequence>
<gene>
    <name evidence="7" type="primary">PARPA_09102.1 scaffold 35524</name>
</gene>
<reference evidence="7 8" key="1">
    <citation type="submission" date="2014-09" db="EMBL/GenBank/DDBJ databases">
        <authorList>
            <person name="Ellenberger Sabrina"/>
        </authorList>
    </citation>
    <scope>NUCLEOTIDE SEQUENCE [LARGE SCALE GENOMIC DNA]</scope>
    <source>
        <strain evidence="7 8">CBS 412.66</strain>
    </source>
</reference>